<evidence type="ECO:0000313" key="4">
    <source>
        <dbReference type="Proteomes" id="UP000214975"/>
    </source>
</evidence>
<name>A0A231VMB1_THETR</name>
<dbReference type="GO" id="GO:0006355">
    <property type="term" value="P:regulation of DNA-templated transcription"/>
    <property type="evidence" value="ECO:0007669"/>
    <property type="project" value="InterPro"/>
</dbReference>
<accession>A0A231VMB1</accession>
<dbReference type="GeneID" id="93863426"/>
<protein>
    <submittedName>
        <fullName evidence="3">CopG family transcriptional regulator</fullName>
    </submittedName>
</protein>
<feature type="domain" description="Ribbon-helix-helix protein CopG" evidence="1">
    <location>
        <begin position="5"/>
        <end position="44"/>
    </location>
</feature>
<reference evidence="3 5" key="2">
    <citation type="submission" date="2017-06" db="EMBL/GenBank/DDBJ databases">
        <title>Isolation and characterization of a thermophilic and butanogenic Thermoanaerobacterium thermosaccharolyticum M5 capable of efficient degradation of hemicellulose.</title>
        <authorList>
            <person name="Xin F."/>
            <person name="Jiang Y."/>
        </authorList>
    </citation>
    <scope>NUCLEOTIDE SEQUENCE [LARGE SCALE GENOMIC DNA]</scope>
    <source>
        <strain evidence="3 5">M5</strain>
    </source>
</reference>
<dbReference type="Proteomes" id="UP000215301">
    <property type="component" value="Unassembled WGS sequence"/>
</dbReference>
<dbReference type="RefSeq" id="WP_013297076.1">
    <property type="nucleotide sequence ID" value="NZ_CP016893.1"/>
</dbReference>
<dbReference type="Gene3D" id="1.10.1220.10">
    <property type="entry name" value="Met repressor-like"/>
    <property type="match status" value="1"/>
</dbReference>
<dbReference type="EMBL" id="NKHD01000003">
    <property type="protein sequence ID" value="OXT09422.1"/>
    <property type="molecule type" value="Genomic_DNA"/>
</dbReference>
<dbReference type="InterPro" id="IPR010985">
    <property type="entry name" value="Ribbon_hlx_hlx"/>
</dbReference>
<evidence type="ECO:0000313" key="5">
    <source>
        <dbReference type="Proteomes" id="UP000215301"/>
    </source>
</evidence>
<evidence type="ECO:0000259" key="1">
    <source>
        <dbReference type="Pfam" id="PF01402"/>
    </source>
</evidence>
<evidence type="ECO:0000313" key="2">
    <source>
        <dbReference type="EMBL" id="AST58098.1"/>
    </source>
</evidence>
<evidence type="ECO:0000313" key="3">
    <source>
        <dbReference type="EMBL" id="OXT09422.1"/>
    </source>
</evidence>
<dbReference type="InterPro" id="IPR002145">
    <property type="entry name" value="CopG"/>
</dbReference>
<dbReference type="CDD" id="cd22231">
    <property type="entry name" value="RHH_NikR_HicB-like"/>
    <property type="match status" value="1"/>
</dbReference>
<proteinExistence type="predicted"/>
<organism evidence="3 5">
    <name type="scientific">Thermoanaerobacterium thermosaccharolyticum</name>
    <name type="common">Clostridium thermosaccharolyticum</name>
    <dbReference type="NCBI Taxonomy" id="1517"/>
    <lineage>
        <taxon>Bacteria</taxon>
        <taxon>Bacillati</taxon>
        <taxon>Bacillota</taxon>
        <taxon>Clostridia</taxon>
        <taxon>Thermoanaerobacterales</taxon>
        <taxon>Thermoanaerobacteraceae</taxon>
        <taxon>Thermoanaerobacterium</taxon>
    </lineage>
</organism>
<sequence length="91" mass="10546">MGETKRILVSLPESLLEEVDVLAAMENRNRSEFIREAMKLYIKERKKMKIRESMKKGYLEMAAINAELAELGLTADNECFNGYEKKLKKCD</sequence>
<reference evidence="2 4" key="1">
    <citation type="submission" date="2016-08" db="EMBL/GenBank/DDBJ databases">
        <title>A novel genetic cassette of butanologenic Thermoanaerobacterium thermosaccharolyticum that directly convert cellulose to butanol.</title>
        <authorList>
            <person name="Li T."/>
            <person name="He J."/>
        </authorList>
    </citation>
    <scope>NUCLEOTIDE SEQUENCE [LARGE SCALE GENOMIC DNA]</scope>
    <source>
        <strain evidence="2 4">TG57</strain>
    </source>
</reference>
<dbReference type="SUPFAM" id="SSF47598">
    <property type="entry name" value="Ribbon-helix-helix"/>
    <property type="match status" value="1"/>
</dbReference>
<dbReference type="EMBL" id="CP016893">
    <property type="protein sequence ID" value="AST58098.1"/>
    <property type="molecule type" value="Genomic_DNA"/>
</dbReference>
<gene>
    <name evidence="3" type="ORF">CE561_01000</name>
    <name evidence="2" type="ORF">Thert_02164</name>
</gene>
<dbReference type="Pfam" id="PF01402">
    <property type="entry name" value="RHH_1"/>
    <property type="match status" value="1"/>
</dbReference>
<dbReference type="InterPro" id="IPR013321">
    <property type="entry name" value="Arc_rbn_hlx_hlx"/>
</dbReference>
<dbReference type="OMA" id="GYREMAQ"/>
<dbReference type="Proteomes" id="UP000214975">
    <property type="component" value="Chromosome"/>
</dbReference>
<dbReference type="AlphaFoldDB" id="A0A231VMB1"/>